<feature type="compositionally biased region" description="Basic and acidic residues" evidence="1">
    <location>
        <begin position="124"/>
        <end position="133"/>
    </location>
</feature>
<feature type="compositionally biased region" description="Basic residues" evidence="1">
    <location>
        <begin position="450"/>
        <end position="464"/>
    </location>
</feature>
<dbReference type="Pfam" id="PF13921">
    <property type="entry name" value="Myb_DNA-bind_6"/>
    <property type="match status" value="1"/>
</dbReference>
<feature type="region of interest" description="Disordered" evidence="1">
    <location>
        <begin position="1"/>
        <end position="55"/>
    </location>
</feature>
<gene>
    <name evidence="3" type="ORF">GQ26_0840010</name>
</gene>
<comment type="caution">
    <text evidence="3">The sequence shown here is derived from an EMBL/GenBank/DDBJ whole genome shotgun (WGS) entry which is preliminary data.</text>
</comment>
<dbReference type="HOGENOM" id="CLU_032506_0_0_1"/>
<proteinExistence type="predicted"/>
<feature type="compositionally biased region" description="Acidic residues" evidence="1">
    <location>
        <begin position="325"/>
        <end position="336"/>
    </location>
</feature>
<accession>A0A093ULV2</accession>
<sequence length="650" mass="72567">MINLDAIIPYQPPLPHKPPKSSKIAPLPSKPSPLTHPLPQKPDARDQTSLSPFQSCQSLSSFVSIPVDQAQTSRRPSSTNAFDTELAAWSDMAITHTTVMSTTAEDQGEGRQPRNGSDGFADNSESRSSDIRSDSPGISAEFQEPGRPRSPQKESTQVIHGSQRYRTHDSAASDLQSENAISAAVAHSDDVEVLLVNDGATNFQSAETLTHQSDVGVRGSGLESQDIPSEERGLIPKALPMNMISSDQGDDQDSLHSGEGNHSTNELASIKSQEPSLSVSSEQTDICHHEDCAVAVVIPAGQPPKPRKCSYRLRTETQTYRADPPDESDEFDDSNDEDYVDRAQHVEHQRHSKRPKYQPIVCSDPMKPEAVRDFKLGDLSLPNLRTVQRGVLTCEFFPSQIMYSFSWTGTEGAQMTVRLMRGWGLHTSSKDVEDDTTDKIDDNQRNSRLNSRKPGRGGKRRRKKAWTDEEDDRLKLLKEKDNLPWSQILKHFPDRKQGTLQFRYYNVLKDSPSKSSVISSYGATDRNKTPPSSPHSNRQQQIDSLSQSGTESTLRSRYGPARCRRTPQVVTSEEGRLFAVLIETHESQVDNYYKQHEERVWQSATCEYTYPTKTTRENISDLVPTLSTCPYHPVALPVVCAIYRGHPLQM</sequence>
<reference key="1">
    <citation type="journal article" date="2014" name="PLoS Genet.">
        <title>Signature Gene Expression Reveals Novel Clues to the Molecular Mechanisms of Dimorphic Transition in Penicillium marneffei.</title>
        <authorList>
            <person name="Yang E."/>
            <person name="Wang G."/>
            <person name="Cai J."/>
            <person name="Woo P.C."/>
            <person name="Lau S.K."/>
            <person name="Yuen K.-Y."/>
            <person name="Chow W.-N."/>
            <person name="Lin X."/>
        </authorList>
    </citation>
    <scope>NUCLEOTIDE SEQUENCE [LARGE SCALE GENOMIC DNA]</scope>
    <source>
        <strain>PM1</strain>
    </source>
</reference>
<feature type="region of interest" description="Disordered" evidence="1">
    <location>
        <begin position="97"/>
        <end position="175"/>
    </location>
</feature>
<dbReference type="Gene3D" id="1.10.10.60">
    <property type="entry name" value="Homeodomain-like"/>
    <property type="match status" value="1"/>
</dbReference>
<protein>
    <submittedName>
        <fullName evidence="3">Transcriptional regulatory protein TOD6</fullName>
    </submittedName>
</protein>
<dbReference type="InterPro" id="IPR001005">
    <property type="entry name" value="SANT/Myb"/>
</dbReference>
<feature type="compositionally biased region" description="Polar residues" evidence="1">
    <location>
        <begin position="534"/>
        <end position="555"/>
    </location>
</feature>
<feature type="compositionally biased region" description="Polar residues" evidence="1">
    <location>
        <begin position="260"/>
        <end position="282"/>
    </location>
</feature>
<evidence type="ECO:0000256" key="1">
    <source>
        <dbReference type="SAM" id="MobiDB-lite"/>
    </source>
</evidence>
<organism evidence="3">
    <name type="scientific">Talaromyces marneffei PM1</name>
    <dbReference type="NCBI Taxonomy" id="1077442"/>
    <lineage>
        <taxon>Eukaryota</taxon>
        <taxon>Fungi</taxon>
        <taxon>Dikarya</taxon>
        <taxon>Ascomycota</taxon>
        <taxon>Pezizomycotina</taxon>
        <taxon>Eurotiomycetes</taxon>
        <taxon>Eurotiomycetidae</taxon>
        <taxon>Eurotiales</taxon>
        <taxon>Trichocomaceae</taxon>
        <taxon>Talaromyces</taxon>
        <taxon>Talaromyces sect. Talaromyces</taxon>
    </lineage>
</organism>
<feature type="domain" description="Myb-like" evidence="2">
    <location>
        <begin position="458"/>
        <end position="508"/>
    </location>
</feature>
<dbReference type="InterPro" id="IPR009057">
    <property type="entry name" value="Homeodomain-like_sf"/>
</dbReference>
<reference evidence="3" key="2">
    <citation type="journal article" date="2014" name="PLoS Genet.">
        <title>Signature gene expression reveals novel clues to the molecular mechanisms of dimorphic transition in Penicillium marneffei.</title>
        <authorList>
            <person name="Yang E."/>
            <person name="Wang G."/>
            <person name="Cai J."/>
            <person name="Woo P.C."/>
            <person name="Lau S.K."/>
            <person name="Yuen K.-Y."/>
            <person name="Chow W.-N."/>
            <person name="Lin X."/>
        </authorList>
    </citation>
    <scope>NUCLEOTIDE SEQUENCE</scope>
    <source>
        <strain evidence="3">PM1</strain>
    </source>
</reference>
<evidence type="ECO:0000259" key="2">
    <source>
        <dbReference type="PROSITE" id="PS50090"/>
    </source>
</evidence>
<feature type="region of interest" description="Disordered" evidence="1">
    <location>
        <begin position="304"/>
        <end position="336"/>
    </location>
</feature>
<name>A0A093ULV2_TALMA</name>
<dbReference type="PROSITE" id="PS50090">
    <property type="entry name" value="MYB_LIKE"/>
    <property type="match status" value="1"/>
</dbReference>
<feature type="compositionally biased region" description="Pro residues" evidence="1">
    <location>
        <begin position="28"/>
        <end position="40"/>
    </location>
</feature>
<dbReference type="SUPFAM" id="SSF46689">
    <property type="entry name" value="Homeodomain-like"/>
    <property type="match status" value="1"/>
</dbReference>
<feature type="region of interest" description="Disordered" evidence="1">
    <location>
        <begin position="513"/>
        <end position="567"/>
    </location>
</feature>
<dbReference type="EMBL" id="JPOX01000084">
    <property type="protein sequence ID" value="KFX40900.1"/>
    <property type="molecule type" value="Genomic_DNA"/>
</dbReference>
<feature type="region of interest" description="Disordered" evidence="1">
    <location>
        <begin position="241"/>
        <end position="282"/>
    </location>
</feature>
<dbReference type="SMART" id="SM00717">
    <property type="entry name" value="SANT"/>
    <property type="match status" value="1"/>
</dbReference>
<feature type="region of interest" description="Disordered" evidence="1">
    <location>
        <begin position="428"/>
        <end position="468"/>
    </location>
</feature>
<dbReference type="AlphaFoldDB" id="A0A093ULV2"/>
<evidence type="ECO:0000313" key="3">
    <source>
        <dbReference type="EMBL" id="KFX40900.1"/>
    </source>
</evidence>
<dbReference type="CDD" id="cd00167">
    <property type="entry name" value="SANT"/>
    <property type="match status" value="1"/>
</dbReference>